<dbReference type="InterPro" id="IPR007452">
    <property type="entry name" value="TamB_C"/>
</dbReference>
<dbReference type="RefSeq" id="WP_105540795.1">
    <property type="nucleotide sequence ID" value="NZ_JBBGZH010000001.1"/>
</dbReference>
<keyword evidence="4" id="KW-0472">Membrane</keyword>
<name>A0ABU8P7C1_9HYPH</name>
<keyword evidence="2" id="KW-0812">Transmembrane</keyword>
<evidence type="ECO:0000313" key="6">
    <source>
        <dbReference type="EMBL" id="MEJ5018171.1"/>
    </source>
</evidence>
<dbReference type="PANTHER" id="PTHR36985">
    <property type="entry name" value="TRANSLOCATION AND ASSEMBLY MODULE SUBUNIT TAMB"/>
    <property type="match status" value="1"/>
</dbReference>
<proteinExistence type="predicted"/>
<comment type="subcellular location">
    <subcellularLocation>
        <location evidence="1">Membrane</location>
        <topology evidence="1">Single-pass membrane protein</topology>
    </subcellularLocation>
</comment>
<dbReference type="EMBL" id="JBBGZH010000001">
    <property type="protein sequence ID" value="MEJ5018171.1"/>
    <property type="molecule type" value="Genomic_DNA"/>
</dbReference>
<evidence type="ECO:0000259" key="5">
    <source>
        <dbReference type="Pfam" id="PF04357"/>
    </source>
</evidence>
<dbReference type="Pfam" id="PF04357">
    <property type="entry name" value="TamB"/>
    <property type="match status" value="1"/>
</dbReference>
<dbReference type="PANTHER" id="PTHR36985:SF1">
    <property type="entry name" value="TRANSLOCATION AND ASSEMBLY MODULE SUBUNIT TAMB"/>
    <property type="match status" value="1"/>
</dbReference>
<keyword evidence="3" id="KW-1133">Transmembrane helix</keyword>
<accession>A0ABU8P7C1</accession>
<comment type="caution">
    <text evidence="6">The sequence shown here is derived from an EMBL/GenBank/DDBJ whole genome shotgun (WGS) entry which is preliminary data.</text>
</comment>
<reference evidence="6 7" key="1">
    <citation type="submission" date="2023-12" db="EMBL/GenBank/DDBJ databases">
        <title>Gut-associated functions are favored during microbiome assembly across C. elegans life.</title>
        <authorList>
            <person name="Zimmermann J."/>
        </authorList>
    </citation>
    <scope>NUCLEOTIDE SEQUENCE [LARGE SCALE GENOMIC DNA]</scope>
    <source>
        <strain evidence="6 7">MYb71</strain>
    </source>
</reference>
<evidence type="ECO:0000256" key="2">
    <source>
        <dbReference type="ARBA" id="ARBA00022692"/>
    </source>
</evidence>
<organism evidence="6 7">
    <name type="scientific">Ochrobactrum vermis</name>
    <dbReference type="NCBI Taxonomy" id="1827297"/>
    <lineage>
        <taxon>Bacteria</taxon>
        <taxon>Pseudomonadati</taxon>
        <taxon>Pseudomonadota</taxon>
        <taxon>Alphaproteobacteria</taxon>
        <taxon>Hyphomicrobiales</taxon>
        <taxon>Brucellaceae</taxon>
        <taxon>Brucella/Ochrobactrum group</taxon>
        <taxon>Ochrobactrum</taxon>
    </lineage>
</organism>
<gene>
    <name evidence="6" type="ORF">WH297_00250</name>
</gene>
<evidence type="ECO:0000256" key="1">
    <source>
        <dbReference type="ARBA" id="ARBA00004167"/>
    </source>
</evidence>
<dbReference type="Proteomes" id="UP001375812">
    <property type="component" value="Unassembled WGS sequence"/>
</dbReference>
<evidence type="ECO:0000313" key="7">
    <source>
        <dbReference type="Proteomes" id="UP001375812"/>
    </source>
</evidence>
<feature type="domain" description="Translocation and assembly module TamB C-terminal" evidence="5">
    <location>
        <begin position="1231"/>
        <end position="1584"/>
    </location>
</feature>
<keyword evidence="7" id="KW-1185">Reference proteome</keyword>
<evidence type="ECO:0000256" key="3">
    <source>
        <dbReference type="ARBA" id="ARBA00022989"/>
    </source>
</evidence>
<evidence type="ECO:0000256" key="4">
    <source>
        <dbReference type="ARBA" id="ARBA00023136"/>
    </source>
</evidence>
<protein>
    <submittedName>
        <fullName evidence="6">Translocation/assembly module TamB domain-containing protein</fullName>
    </submittedName>
</protein>
<sequence length="1584" mass="163582">MTRFLAIIAVVVLAVTAVIIGWPEQEAPVTAHAQVNAQTNVQANAVAQEPGSSEAPAQPEEEKSYFLSFVESQLSAPNRRISISGISGVLSSEASVGLITIADREGVWLRIENAKLNWSRTALLIGRLSIQSLAAERIDVIRKPLPDNSLPSPESSSFSLPELPISINLDQLAIARLHFGPEIFGLESEVSANGSLSLADGSLDSNFDIKRLDGPGGNFALRAAYANADQKVDLDLKVSEPANGIVANLLNIDGRPPVDLTLTGAGPLDELKVDLALDTNGSRTLTGEFALNRQGKAPDGGRVFSARFNGPIAVLVPPVFRDFFGAETVLSADGFLKDAGGFRLDDLALNSAALKLKASAETGNDRFLNKLRIDASIADESKGRVLLPVKGAETYIDNARFQVAYGDRPTNDWTGTLAIAGLKNATISADRIALDMGGVAENLNDAANRHITFKVNGGMDGISAERAEIAEALGSKIALAIDGAWRAGSPVELAQANIAGNGLSLDLKGNIDDFAFNGDIAAKIASLAPFGALADRDLAGSIDVNAKGIVRPVSGAFQLDLNGTAQNMRTGTEAVDRILDGAVNLSGALGRSAEGFSARDFRIGNELSEITANGSFASDKASFDFGVMLSDLKLLSDQASGRMTVKGSARGDDKLIALALRADAPEGTLAGRKLSEGGLDFNAMLDGNAKTGAALSGKLAGSAFLNGQRVDLGTLIDIINDEKRLTNLVFNAGGAHLSGNVTQTAKGLLNGALKLDAPDISTAAALALADATGAANADITLDASDGRQNASVTANAKDIKVNGNHITSADIALTAKDLFGVPVVDGNAAARDIMVGTFGIDSFDAKANATGSKTDFTANTKLKIGTVASAAGSLEPKDGGFELGLASANVKQGTLSANLASPATISMKGEEISFGDIIINTGADASAGQVKVNGVVDGRLDLSVALSNLPLALANTFKPELGLGGTVNGTARITGTKEAPDVAFDMAARGVTAAELKKQGIAPLNADAKGTSANNRLNVDAHVTGGGGIDVRANGGVPLGKGDLAVDVNLANLPLTALNGAVKGQDLAGNVTGTARVTGPLTNPAATFNLRGTGLAAKPLRDNGLAPLTLQAAGSYAAMAIDFSSLTVDGPRGLNVTANGKVPFSGQGLGVNVNGSIPLALANRFLADRGAQANGTLTLTASVSGGFNRPQLRGMFSTNGATFIDPDTNVRLNNINVMGSLDGETITLRQVNAALGSGGSVSASGTISTNAEANFPANIDIKLNRARYADGKLVVATVDGGITISGPLMRDPLIAGRIDVDRAEISVPENLGGGAAYVPVRHKNTPKNVQITLDRAKVETRRSRVPTPTARPTVPRLDVLINAPNQIFVRGRGLDTELGGRLRLTGPVTDIKPVGSFDMIRGRIGILGQRITFDEGHVTLVGDLNPQLNFVARSEGNEITAIVTVTGTVDNLDIKFSSTPELPQDEVLAQLIFKRSIGELSAFQIAQLAAAAAELAGGSNNSLMNKLRQGTGLDDLDVVTDDKGQTAVRAGRYIRDNIYLGVEAGSGGSTKGTVNLDITRNLKAKGSLGAEGDSSGGIFYEKDY</sequence>